<feature type="compositionally biased region" description="Basic and acidic residues" evidence="9">
    <location>
        <begin position="612"/>
        <end position="632"/>
    </location>
</feature>
<feature type="compositionally biased region" description="Basic and acidic residues" evidence="9">
    <location>
        <begin position="276"/>
        <end position="287"/>
    </location>
</feature>
<dbReference type="Pfam" id="PF00076">
    <property type="entry name" value="RRM_1"/>
    <property type="match status" value="1"/>
</dbReference>
<feature type="compositionally biased region" description="Basic and acidic residues" evidence="9">
    <location>
        <begin position="554"/>
        <end position="577"/>
    </location>
</feature>
<protein>
    <recommendedName>
        <fullName evidence="3">peptidylprolyl isomerase</fullName>
        <ecNumber evidence="3">5.2.1.8</ecNumber>
    </recommendedName>
</protein>
<evidence type="ECO:0000256" key="6">
    <source>
        <dbReference type="ARBA" id="ARBA00023235"/>
    </source>
</evidence>
<dbReference type="InterPro" id="IPR035979">
    <property type="entry name" value="RBD_domain_sf"/>
</dbReference>
<dbReference type="GO" id="GO:0003755">
    <property type="term" value="F:peptidyl-prolyl cis-trans isomerase activity"/>
    <property type="evidence" value="ECO:0007669"/>
    <property type="project" value="UniProtKB-KW"/>
</dbReference>
<feature type="compositionally biased region" description="Basic residues" evidence="9">
    <location>
        <begin position="685"/>
        <end position="708"/>
    </location>
</feature>
<proteinExistence type="predicted"/>
<feature type="domain" description="PPIase cyclophilin-type" evidence="10">
    <location>
        <begin position="6"/>
        <end position="220"/>
    </location>
</feature>
<evidence type="ECO:0000256" key="1">
    <source>
        <dbReference type="ARBA" id="ARBA00000971"/>
    </source>
</evidence>
<feature type="compositionally biased region" description="Basic residues" evidence="9">
    <location>
        <begin position="633"/>
        <end position="654"/>
    </location>
</feature>
<evidence type="ECO:0000313" key="13">
    <source>
        <dbReference type="Proteomes" id="UP000291116"/>
    </source>
</evidence>
<keyword evidence="4 8" id="KW-0694">RNA-binding</keyword>
<feature type="domain" description="RRM" evidence="11">
    <location>
        <begin position="343"/>
        <end position="421"/>
    </location>
</feature>
<gene>
    <name evidence="12" type="ORF">PSNMU_V1.4_AUG-EV-PASAV3_0027540</name>
</gene>
<dbReference type="Proteomes" id="UP000291116">
    <property type="component" value="Unassembled WGS sequence"/>
</dbReference>
<feature type="compositionally biased region" description="Basic and acidic residues" evidence="9">
    <location>
        <begin position="457"/>
        <end position="476"/>
    </location>
</feature>
<evidence type="ECO:0000256" key="9">
    <source>
        <dbReference type="SAM" id="MobiDB-lite"/>
    </source>
</evidence>
<feature type="compositionally biased region" description="Basic residues" evidence="9">
    <location>
        <begin position="585"/>
        <end position="597"/>
    </location>
</feature>
<dbReference type="Gene3D" id="2.40.100.10">
    <property type="entry name" value="Cyclophilin-like"/>
    <property type="match status" value="1"/>
</dbReference>
<evidence type="ECO:0000313" key="12">
    <source>
        <dbReference type="EMBL" id="VEU36006.1"/>
    </source>
</evidence>
<dbReference type="Pfam" id="PF00160">
    <property type="entry name" value="Pro_isomerase"/>
    <property type="match status" value="1"/>
</dbReference>
<name>A0A448Z1U8_9STRA</name>
<keyword evidence="7" id="KW-0539">Nucleus</keyword>
<evidence type="ECO:0000256" key="3">
    <source>
        <dbReference type="ARBA" id="ARBA00013194"/>
    </source>
</evidence>
<dbReference type="SUPFAM" id="SSF50891">
    <property type="entry name" value="Cyclophilin-like"/>
    <property type="match status" value="1"/>
</dbReference>
<keyword evidence="5" id="KW-0697">Rotamase</keyword>
<dbReference type="InterPro" id="IPR029000">
    <property type="entry name" value="Cyclophilin-like_dom_sf"/>
</dbReference>
<dbReference type="OrthoDB" id="2083at2759"/>
<feature type="compositionally biased region" description="Basic and acidic residues" evidence="9">
    <location>
        <begin position="487"/>
        <end position="546"/>
    </location>
</feature>
<dbReference type="SUPFAM" id="SSF54928">
    <property type="entry name" value="RNA-binding domain, RBD"/>
    <property type="match status" value="1"/>
</dbReference>
<evidence type="ECO:0000256" key="5">
    <source>
        <dbReference type="ARBA" id="ARBA00023110"/>
    </source>
</evidence>
<organism evidence="12 13">
    <name type="scientific">Pseudo-nitzschia multistriata</name>
    <dbReference type="NCBI Taxonomy" id="183589"/>
    <lineage>
        <taxon>Eukaryota</taxon>
        <taxon>Sar</taxon>
        <taxon>Stramenopiles</taxon>
        <taxon>Ochrophyta</taxon>
        <taxon>Bacillariophyta</taxon>
        <taxon>Bacillariophyceae</taxon>
        <taxon>Bacillariophycidae</taxon>
        <taxon>Bacillariales</taxon>
        <taxon>Bacillariaceae</taxon>
        <taxon>Pseudo-nitzschia</taxon>
    </lineage>
</organism>
<comment type="subcellular location">
    <subcellularLocation>
        <location evidence="2">Nucleus</location>
    </subcellularLocation>
</comment>
<dbReference type="InterPro" id="IPR000504">
    <property type="entry name" value="RRM_dom"/>
</dbReference>
<reference evidence="12 13" key="1">
    <citation type="submission" date="2019-01" db="EMBL/GenBank/DDBJ databases">
        <authorList>
            <person name="Ferrante I. M."/>
        </authorList>
    </citation>
    <scope>NUCLEOTIDE SEQUENCE [LARGE SCALE GENOMIC DNA]</scope>
    <source>
        <strain evidence="12 13">B856</strain>
    </source>
</reference>
<dbReference type="PROSITE" id="PS50102">
    <property type="entry name" value="RRM"/>
    <property type="match status" value="1"/>
</dbReference>
<evidence type="ECO:0000259" key="11">
    <source>
        <dbReference type="PROSITE" id="PS50102"/>
    </source>
</evidence>
<accession>A0A448Z1U8</accession>
<sequence>MALLLETTVGDLVIDLDVEGSPALCKNVLKLAKARYYTGSLVYNVQPNRFFQLGDPCGDGTGGACIYGLLDAHDKARKSNGGAKPDVLASQRRFLRSDMGRALTEGECRQKGRVVATEMNGIQNTIGSQLLITVDEGPERALDSFRNDTNTSGNRNRNRNNKDAGEAGFAPSEGQPVPQTFRSVGTVAEDDSDVLGKINAAYCDADGRPYADIRVLRALVIDDPYEDPEGMDQLLEDRGVRVSTTALAEKPSPPGGGETSGGSAAALRQRVSASPEYERPPEERVEIRISASEVDQDGATEEEDRKKLRLQEEERLKRDDKSRAMVLEMLGDLPSADIKAPENVLFVCKLNSITEDDDLELIFSRFDEKVSVEIVRDHKTGASLQYAFAEFTTKEQAAEAYFKMNNALIDDRRIKVDFSQSVSKVWDRFNQRNRKGSFPSGAMPRDPFHEQKRHGNRGREQKGRGHGSGRRDDRRGANSRTSNNYSPRRDHESNHRDDRYRDSSTRDRDRYRGADYSKGNHDRDRNKNRDRDRDRSRSGGHRDGRHDPHHKNRCDRDRKDHRSFHEGRSCENRDRGSANDSGSRSRSRHHEHHRGRREKSPSNHRTERKRRQNSDADDGSRGDDDRNRSREAQRRRRDGRDRRRRSHSRSRSSSRSRDDHKASRSSGHRKSKRSRDRKGDDERRDHKRDRRDRKHRDHRSGSNRHRRGRSDSRS</sequence>
<feature type="region of interest" description="Disordered" evidence="9">
    <location>
        <begin position="245"/>
        <end position="308"/>
    </location>
</feature>
<evidence type="ECO:0000256" key="4">
    <source>
        <dbReference type="ARBA" id="ARBA00022884"/>
    </source>
</evidence>
<feature type="region of interest" description="Disordered" evidence="9">
    <location>
        <begin position="432"/>
        <end position="714"/>
    </location>
</feature>
<dbReference type="InterPro" id="IPR012677">
    <property type="entry name" value="Nucleotide-bd_a/b_plait_sf"/>
</dbReference>
<keyword evidence="6" id="KW-0413">Isomerase</keyword>
<dbReference type="CDD" id="cd12235">
    <property type="entry name" value="RRM_PPIL4"/>
    <property type="match status" value="1"/>
</dbReference>
<feature type="compositionally biased region" description="Basic residues" evidence="9">
    <location>
        <begin position="666"/>
        <end position="676"/>
    </location>
</feature>
<keyword evidence="13" id="KW-1185">Reference proteome</keyword>
<dbReference type="GO" id="GO:0003723">
    <property type="term" value="F:RNA binding"/>
    <property type="evidence" value="ECO:0007669"/>
    <property type="project" value="UniProtKB-UniRule"/>
</dbReference>
<feature type="region of interest" description="Disordered" evidence="9">
    <location>
        <begin position="141"/>
        <end position="179"/>
    </location>
</feature>
<dbReference type="Gene3D" id="3.30.70.330">
    <property type="match status" value="1"/>
</dbReference>
<evidence type="ECO:0000259" key="10">
    <source>
        <dbReference type="PROSITE" id="PS50072"/>
    </source>
</evidence>
<evidence type="ECO:0000256" key="7">
    <source>
        <dbReference type="ARBA" id="ARBA00023242"/>
    </source>
</evidence>
<dbReference type="SMART" id="SM00360">
    <property type="entry name" value="RRM"/>
    <property type="match status" value="1"/>
</dbReference>
<dbReference type="PANTHER" id="PTHR45843:SF1">
    <property type="entry name" value="PEPTIDYL-PROLYL CIS-TRANS ISOMERASE-LIKE 4"/>
    <property type="match status" value="1"/>
</dbReference>
<dbReference type="EC" id="5.2.1.8" evidence="3"/>
<dbReference type="InterPro" id="IPR002130">
    <property type="entry name" value="Cyclophilin-type_PPIase_dom"/>
</dbReference>
<dbReference type="PANTHER" id="PTHR45843">
    <property type="entry name" value="PEPTIDYL-PROLYL CIS-TRANS ISOMERASE-LIKE 4"/>
    <property type="match status" value="1"/>
</dbReference>
<dbReference type="AlphaFoldDB" id="A0A448Z1U8"/>
<comment type="catalytic activity">
    <reaction evidence="1">
        <text>[protein]-peptidylproline (omega=180) = [protein]-peptidylproline (omega=0)</text>
        <dbReference type="Rhea" id="RHEA:16237"/>
        <dbReference type="Rhea" id="RHEA-COMP:10747"/>
        <dbReference type="Rhea" id="RHEA-COMP:10748"/>
        <dbReference type="ChEBI" id="CHEBI:83833"/>
        <dbReference type="ChEBI" id="CHEBI:83834"/>
        <dbReference type="EC" id="5.2.1.8"/>
    </reaction>
</comment>
<dbReference type="InterPro" id="IPR035542">
    <property type="entry name" value="CRIP"/>
</dbReference>
<dbReference type="EMBL" id="CAACVS010000075">
    <property type="protein sequence ID" value="VEU36006.1"/>
    <property type="molecule type" value="Genomic_DNA"/>
</dbReference>
<dbReference type="GO" id="GO:0005634">
    <property type="term" value="C:nucleus"/>
    <property type="evidence" value="ECO:0007669"/>
    <property type="project" value="UniProtKB-SubCell"/>
</dbReference>
<evidence type="ECO:0000256" key="8">
    <source>
        <dbReference type="PROSITE-ProRule" id="PRU00176"/>
    </source>
</evidence>
<evidence type="ECO:0000256" key="2">
    <source>
        <dbReference type="ARBA" id="ARBA00004123"/>
    </source>
</evidence>
<dbReference type="PROSITE" id="PS50072">
    <property type="entry name" value="CSA_PPIASE_2"/>
    <property type="match status" value="1"/>
</dbReference>